<reference evidence="2" key="2">
    <citation type="submission" date="2015-01" db="EMBL/GenBank/DDBJ databases">
        <title>Evolutionary Origins and Diversification of the Mycorrhizal Mutualists.</title>
        <authorList>
            <consortium name="DOE Joint Genome Institute"/>
            <consortium name="Mycorrhizal Genomics Consortium"/>
            <person name="Kohler A."/>
            <person name="Kuo A."/>
            <person name="Nagy L.G."/>
            <person name="Floudas D."/>
            <person name="Copeland A."/>
            <person name="Barry K.W."/>
            <person name="Cichocki N."/>
            <person name="Veneault-Fourrey C."/>
            <person name="LaButti K."/>
            <person name="Lindquist E.A."/>
            <person name="Lipzen A."/>
            <person name="Lundell T."/>
            <person name="Morin E."/>
            <person name="Murat C."/>
            <person name="Riley R."/>
            <person name="Ohm R."/>
            <person name="Sun H."/>
            <person name="Tunlid A."/>
            <person name="Henrissat B."/>
            <person name="Grigoriev I.V."/>
            <person name="Hibbett D.S."/>
            <person name="Martin F."/>
        </authorList>
    </citation>
    <scope>NUCLEOTIDE SEQUENCE [LARGE SCALE GENOMIC DNA]</scope>
    <source>
        <strain evidence="2">441</strain>
    </source>
</reference>
<organism evidence="1 2">
    <name type="scientific">Pisolithus microcarpus 441</name>
    <dbReference type="NCBI Taxonomy" id="765257"/>
    <lineage>
        <taxon>Eukaryota</taxon>
        <taxon>Fungi</taxon>
        <taxon>Dikarya</taxon>
        <taxon>Basidiomycota</taxon>
        <taxon>Agaricomycotina</taxon>
        <taxon>Agaricomycetes</taxon>
        <taxon>Agaricomycetidae</taxon>
        <taxon>Boletales</taxon>
        <taxon>Sclerodermatineae</taxon>
        <taxon>Pisolithaceae</taxon>
        <taxon>Pisolithus</taxon>
    </lineage>
</organism>
<evidence type="ECO:0000313" key="2">
    <source>
        <dbReference type="Proteomes" id="UP000054018"/>
    </source>
</evidence>
<keyword evidence="2" id="KW-1185">Reference proteome</keyword>
<gene>
    <name evidence="1" type="ORF">PISMIDRAFT_683932</name>
</gene>
<evidence type="ECO:0000313" key="1">
    <source>
        <dbReference type="EMBL" id="KIK18757.1"/>
    </source>
</evidence>
<proteinExistence type="predicted"/>
<protein>
    <submittedName>
        <fullName evidence="1">Uncharacterized protein</fullName>
    </submittedName>
</protein>
<dbReference type="HOGENOM" id="CLU_2134516_0_0_1"/>
<accession>A0A0C9Z8M8</accession>
<dbReference type="Proteomes" id="UP000054018">
    <property type="component" value="Unassembled WGS sequence"/>
</dbReference>
<name>A0A0C9Z8M8_9AGAM</name>
<reference evidence="1 2" key="1">
    <citation type="submission" date="2014-04" db="EMBL/GenBank/DDBJ databases">
        <authorList>
            <consortium name="DOE Joint Genome Institute"/>
            <person name="Kuo A."/>
            <person name="Kohler A."/>
            <person name="Costa M.D."/>
            <person name="Nagy L.G."/>
            <person name="Floudas D."/>
            <person name="Copeland A."/>
            <person name="Barry K.W."/>
            <person name="Cichocki N."/>
            <person name="Veneault-Fourrey C."/>
            <person name="LaButti K."/>
            <person name="Lindquist E.A."/>
            <person name="Lipzen A."/>
            <person name="Lundell T."/>
            <person name="Morin E."/>
            <person name="Murat C."/>
            <person name="Sun H."/>
            <person name="Tunlid A."/>
            <person name="Henrissat B."/>
            <person name="Grigoriev I.V."/>
            <person name="Hibbett D.S."/>
            <person name="Martin F."/>
            <person name="Nordberg H.P."/>
            <person name="Cantor M.N."/>
            <person name="Hua S.X."/>
        </authorList>
    </citation>
    <scope>NUCLEOTIDE SEQUENCE [LARGE SCALE GENOMIC DNA]</scope>
    <source>
        <strain evidence="1 2">441</strain>
    </source>
</reference>
<sequence length="113" mass="12406">MFYNENQTRSHASELRTRLQILKVRYLYIDGSVHASRPIAADNAGLASTCPLHALPLCILLSPALCLRTCKLVGSLCQGDIHLSQCQDIAIKFSFPCRIPTVNSGAHKSKVVQ</sequence>
<dbReference type="AlphaFoldDB" id="A0A0C9Z8M8"/>
<dbReference type="EMBL" id="KN833797">
    <property type="protein sequence ID" value="KIK18757.1"/>
    <property type="molecule type" value="Genomic_DNA"/>
</dbReference>